<comment type="caution">
    <text evidence="3">The sequence shown here is derived from an EMBL/GenBank/DDBJ whole genome shotgun (WGS) entry which is preliminary data.</text>
</comment>
<evidence type="ECO:0000313" key="4">
    <source>
        <dbReference type="Proteomes" id="UP000317036"/>
    </source>
</evidence>
<sequence length="910" mass="98172">MNNKKKQQIRKLTTAVLAVSIMASSPVYAADLGNTTVTSTTSDNGLSFSDVSAQHWAIKHITKLASLGIIQGFEKKEFRPEISVSQQDVIIMVIRMMGLEQDALKNKAETVLPVLVSDYAKPYIAYAFDKQIIVPSEEVDGTAAKSSWGAREATREWVAKLVIRAIGKQDLAKQQAANASTFSDAGDFSTWANGYVNAAVQLKIVQGMDGNTFQPKGKVTRAQMATFLSRADKELTTRSDRVAIGYLMGQTGNKISLMNAQGDTKDYTLSADTPIYNAKDDTRIPLSSIKLTNEVYVVQNQGNAVYVELTNDQQKLDTYEGTLNEVYLDQMIVSLQQGGQKRLYEIAANVAVTDKDGRGLSIGSIAPGSTIALQKNSLLKDQKITQIIVKQVPISKSAEGTILGIDKDKNQITLLEKSLGQNEVYTVSTRTAFTMTDGSAADFTKVRVGDTIAYEVKNGELTSVAVRKQADYGQTVQGKLISLSEDKTIMTITKSSGTTLDAYYVADNVQVTIDGLASASLYDIEAGDDLKVDLLNNKVVGVSVTNRSIKQYVFASILSYDQDAKVLTITADNGSVAAYKLADTTTIKFADSVVPLSNFTSMFSKGKKVDLKVSKDKVVSLALTVQIDGTVALLNTATGDITIRTASGQSLPFKISSGMAVDMLNRSGATVADLKVGDTVSVGLAISQDFVTSIMSKKIGVFKTTLVNSGARQLTVKDETGAQLTFLIDSNDKIVNPGKATHAFEDIQVDDYVKANFNGSQLTQLVMLKTVRGKVTSVDATLGTITVQDYQGGVQVLPVGQQFTVKANGATSSALSTVKVNDRVEVSKDVNDKMIINVAATAKRTIASYDYVLNLLQLKPTAAGDKTTYNFYAKAYLHQGTQAVAASTFVENDEVNVYVLDDKIMEIEKN</sequence>
<dbReference type="OrthoDB" id="2611444at2"/>
<gene>
    <name evidence="3" type="ORF">FPZ49_02870</name>
</gene>
<dbReference type="AlphaFoldDB" id="A0A559KHQ9"/>
<dbReference type="Pfam" id="PF00395">
    <property type="entry name" value="SLH"/>
    <property type="match status" value="2"/>
</dbReference>
<feature type="chain" id="PRO_5021902534" evidence="1">
    <location>
        <begin position="30"/>
        <end position="910"/>
    </location>
</feature>
<proteinExistence type="predicted"/>
<dbReference type="EMBL" id="VNJI01000002">
    <property type="protein sequence ID" value="TVY11661.1"/>
    <property type="molecule type" value="Genomic_DNA"/>
</dbReference>
<accession>A0A559KHQ9</accession>
<dbReference type="Proteomes" id="UP000317036">
    <property type="component" value="Unassembled WGS sequence"/>
</dbReference>
<keyword evidence="1" id="KW-0732">Signal</keyword>
<dbReference type="PROSITE" id="PS51272">
    <property type="entry name" value="SLH"/>
    <property type="match status" value="2"/>
</dbReference>
<keyword evidence="4" id="KW-1185">Reference proteome</keyword>
<protein>
    <submittedName>
        <fullName evidence="3">S-layer homology domain-containing protein</fullName>
    </submittedName>
</protein>
<reference evidence="3 4" key="1">
    <citation type="submission" date="2019-07" db="EMBL/GenBank/DDBJ databases">
        <authorList>
            <person name="Kim J."/>
        </authorList>
    </citation>
    <scope>NUCLEOTIDE SEQUENCE [LARGE SCALE GENOMIC DNA]</scope>
    <source>
        <strain evidence="3 4">JC52</strain>
    </source>
</reference>
<name>A0A559KHQ9_9BACL</name>
<evidence type="ECO:0000313" key="3">
    <source>
        <dbReference type="EMBL" id="TVY11661.1"/>
    </source>
</evidence>
<feature type="domain" description="SLH" evidence="2">
    <location>
        <begin position="44"/>
        <end position="107"/>
    </location>
</feature>
<dbReference type="RefSeq" id="WP_144842970.1">
    <property type="nucleotide sequence ID" value="NZ_VNJI01000002.1"/>
</dbReference>
<organism evidence="3 4">
    <name type="scientific">Paenibacillus cremeus</name>
    <dbReference type="NCBI Taxonomy" id="2163881"/>
    <lineage>
        <taxon>Bacteria</taxon>
        <taxon>Bacillati</taxon>
        <taxon>Bacillota</taxon>
        <taxon>Bacilli</taxon>
        <taxon>Bacillales</taxon>
        <taxon>Paenibacillaceae</taxon>
        <taxon>Paenibacillus</taxon>
    </lineage>
</organism>
<evidence type="ECO:0000259" key="2">
    <source>
        <dbReference type="PROSITE" id="PS51272"/>
    </source>
</evidence>
<feature type="signal peptide" evidence="1">
    <location>
        <begin position="1"/>
        <end position="29"/>
    </location>
</feature>
<evidence type="ECO:0000256" key="1">
    <source>
        <dbReference type="SAM" id="SignalP"/>
    </source>
</evidence>
<feature type="domain" description="SLH" evidence="2">
    <location>
        <begin position="179"/>
        <end position="242"/>
    </location>
</feature>
<dbReference type="InterPro" id="IPR001119">
    <property type="entry name" value="SLH_dom"/>
</dbReference>